<organism evidence="3 4">
    <name type="scientific">Shackletoniella antarctica</name>
    <dbReference type="NCBI Taxonomy" id="268115"/>
    <lineage>
        <taxon>Bacteria</taxon>
        <taxon>Bacillati</taxon>
        <taxon>Cyanobacteriota</taxon>
        <taxon>Cyanophyceae</taxon>
        <taxon>Oculatellales</taxon>
        <taxon>Oculatellaceae</taxon>
        <taxon>Shackletoniella</taxon>
    </lineage>
</organism>
<evidence type="ECO:0000256" key="2">
    <source>
        <dbReference type="SAM" id="Phobius"/>
    </source>
</evidence>
<accession>A0A2W4XYA3</accession>
<gene>
    <name evidence="3" type="ORF">DCF17_17535</name>
</gene>
<keyword evidence="2" id="KW-0472">Membrane</keyword>
<reference evidence="3 4" key="2">
    <citation type="submission" date="2018-06" db="EMBL/GenBank/DDBJ databases">
        <title>Metagenomic assembly of (sub)arctic Cyanobacteria and their associated microbiome from non-axenic cultures.</title>
        <authorList>
            <person name="Baurain D."/>
        </authorList>
    </citation>
    <scope>NUCLEOTIDE SEQUENCE [LARGE SCALE GENOMIC DNA]</scope>
    <source>
        <strain evidence="3">ULC041bin1</strain>
    </source>
</reference>
<evidence type="ECO:0000313" key="3">
    <source>
        <dbReference type="EMBL" id="PZO36258.1"/>
    </source>
</evidence>
<evidence type="ECO:0008006" key="5">
    <source>
        <dbReference type="Google" id="ProtNLM"/>
    </source>
</evidence>
<feature type="transmembrane region" description="Helical" evidence="2">
    <location>
        <begin position="6"/>
        <end position="30"/>
    </location>
</feature>
<comment type="caution">
    <text evidence="3">The sequence shown here is derived from an EMBL/GenBank/DDBJ whole genome shotgun (WGS) entry which is preliminary data.</text>
</comment>
<keyword evidence="2" id="KW-1133">Transmembrane helix</keyword>
<evidence type="ECO:0000313" key="4">
    <source>
        <dbReference type="Proteomes" id="UP000249081"/>
    </source>
</evidence>
<reference evidence="4" key="1">
    <citation type="submission" date="2018-04" db="EMBL/GenBank/DDBJ databases">
        <authorList>
            <person name="Cornet L."/>
        </authorList>
    </citation>
    <scope>NUCLEOTIDE SEQUENCE [LARGE SCALE GENOMIC DNA]</scope>
</reference>
<dbReference type="InterPro" id="IPR014719">
    <property type="entry name" value="Ribosomal_bL12_C/ClpS-like"/>
</dbReference>
<protein>
    <recommendedName>
        <fullName evidence="5">Ribosomal protein L7/L12 C-terminal domain-containing protein</fullName>
    </recommendedName>
</protein>
<dbReference type="AlphaFoldDB" id="A0A2W4XYA3"/>
<sequence>MNTAGEIAVGVLGLMVVGLGAFGLGVWLTLRSQRPRPLTPQLHPQKPRHQNPAAPRPPDAGQNAADLDLDGRVRDLVSQGRLIDAIKDVREATGWSLRDAKAYVEERLP</sequence>
<dbReference type="Gene3D" id="3.30.1390.10">
    <property type="match status" value="1"/>
</dbReference>
<proteinExistence type="predicted"/>
<dbReference type="Proteomes" id="UP000249081">
    <property type="component" value="Unassembled WGS sequence"/>
</dbReference>
<name>A0A2W4XYA3_9CYAN</name>
<dbReference type="EMBL" id="QBMN01000147">
    <property type="protein sequence ID" value="PZO36258.1"/>
    <property type="molecule type" value="Genomic_DNA"/>
</dbReference>
<keyword evidence="2" id="KW-0812">Transmembrane</keyword>
<evidence type="ECO:0000256" key="1">
    <source>
        <dbReference type="SAM" id="MobiDB-lite"/>
    </source>
</evidence>
<feature type="region of interest" description="Disordered" evidence="1">
    <location>
        <begin position="36"/>
        <end position="68"/>
    </location>
</feature>